<name>A0A1Y0Y7M5_ACEPA</name>
<protein>
    <submittedName>
        <fullName evidence="1">Uncharacterized protein</fullName>
    </submittedName>
</protein>
<organism evidence="1 2">
    <name type="scientific">Acetobacter pasteurianus subsp. pasteurianus</name>
    <dbReference type="NCBI Taxonomy" id="481145"/>
    <lineage>
        <taxon>Bacteria</taxon>
        <taxon>Pseudomonadati</taxon>
        <taxon>Pseudomonadota</taxon>
        <taxon>Alphaproteobacteria</taxon>
        <taxon>Acetobacterales</taxon>
        <taxon>Acetobacteraceae</taxon>
        <taxon>Acetobacter</taxon>
    </lineage>
</organism>
<proteinExistence type="predicted"/>
<dbReference type="AlphaFoldDB" id="A0A1Y0Y7M5"/>
<accession>A0A1Y0Y7M5</accession>
<reference evidence="1 2" key="1">
    <citation type="submission" date="2017-05" db="EMBL/GenBank/DDBJ databases">
        <title>Genome sequence of Acetobacter pasteurianus subsp. pasteurianus strain SRCM101342.</title>
        <authorList>
            <person name="Cho S.H."/>
        </authorList>
    </citation>
    <scope>NUCLEOTIDE SEQUENCE [LARGE SCALE GENOMIC DNA]</scope>
    <source>
        <strain evidence="1 2">SRCM101342</strain>
    </source>
</reference>
<gene>
    <name evidence="1" type="ORF">S1001342_02122</name>
</gene>
<sequence>MTARRVWPERHAGASHVKNGFRYDQDRIRFWSSQIPLQFSNVYLRRLPVSA</sequence>
<dbReference type="EMBL" id="CP021509">
    <property type="protein sequence ID" value="ARW48434.1"/>
    <property type="molecule type" value="Genomic_DNA"/>
</dbReference>
<dbReference type="Proteomes" id="UP000196205">
    <property type="component" value="Chromosome"/>
</dbReference>
<evidence type="ECO:0000313" key="1">
    <source>
        <dbReference type="EMBL" id="ARW48434.1"/>
    </source>
</evidence>
<evidence type="ECO:0000313" key="2">
    <source>
        <dbReference type="Proteomes" id="UP000196205"/>
    </source>
</evidence>